<dbReference type="EMBL" id="ADBL01001933">
    <property type="status" value="NOT_ANNOTATED_CDS"/>
    <property type="molecule type" value="Genomic_DNA"/>
</dbReference>
<dbReference type="EMBL" id="GL876972">
    <property type="protein sequence ID" value="KLU89048.1"/>
    <property type="molecule type" value="Genomic_DNA"/>
</dbReference>
<feature type="compositionally biased region" description="Polar residues" evidence="1">
    <location>
        <begin position="102"/>
        <end position="114"/>
    </location>
</feature>
<keyword evidence="4" id="KW-1185">Reference proteome</keyword>
<reference evidence="2" key="2">
    <citation type="submission" date="2010-05" db="EMBL/GenBank/DDBJ databases">
        <title>The Genome Sequence of Magnaporthe poae strain ATCC 64411.</title>
        <authorList>
            <consortium name="The Broad Institute Genome Sequencing Platform"/>
            <consortium name="Broad Institute Genome Sequencing Center for Infectious Disease"/>
            <person name="Ma L.-J."/>
            <person name="Dead R."/>
            <person name="Young S."/>
            <person name="Zeng Q."/>
            <person name="Koehrsen M."/>
            <person name="Alvarado L."/>
            <person name="Berlin A."/>
            <person name="Chapman S.B."/>
            <person name="Chen Z."/>
            <person name="Freedman E."/>
            <person name="Gellesch M."/>
            <person name="Goldberg J."/>
            <person name="Griggs A."/>
            <person name="Gujja S."/>
            <person name="Heilman E.R."/>
            <person name="Heiman D."/>
            <person name="Hepburn T."/>
            <person name="Howarth C."/>
            <person name="Jen D."/>
            <person name="Larson L."/>
            <person name="Mehta T."/>
            <person name="Neiman D."/>
            <person name="Pearson M."/>
            <person name="Roberts A."/>
            <person name="Saif S."/>
            <person name="Shea T."/>
            <person name="Shenoy N."/>
            <person name="Sisk P."/>
            <person name="Stolte C."/>
            <person name="Sykes S."/>
            <person name="Walk T."/>
            <person name="White J."/>
            <person name="Yandava C."/>
            <person name="Haas B."/>
            <person name="Nusbaum C."/>
            <person name="Birren B."/>
        </authorList>
    </citation>
    <scope>NUCLEOTIDE SEQUENCE</scope>
    <source>
        <strain evidence="2">ATCC 64411</strain>
    </source>
</reference>
<reference evidence="3" key="4">
    <citation type="journal article" date="2015" name="G3 (Bethesda)">
        <title>Genome sequences of three phytopathogenic species of the Magnaporthaceae family of fungi.</title>
        <authorList>
            <person name="Okagaki L.H."/>
            <person name="Nunes C.C."/>
            <person name="Sailsbery J."/>
            <person name="Clay B."/>
            <person name="Brown D."/>
            <person name="John T."/>
            <person name="Oh Y."/>
            <person name="Young N."/>
            <person name="Fitzgerald M."/>
            <person name="Haas B.J."/>
            <person name="Zeng Q."/>
            <person name="Young S."/>
            <person name="Adiconis X."/>
            <person name="Fan L."/>
            <person name="Levin J.Z."/>
            <person name="Mitchell T.K."/>
            <person name="Okubara P.A."/>
            <person name="Farman M.L."/>
            <person name="Kohn L.M."/>
            <person name="Birren B."/>
            <person name="Ma L.-J."/>
            <person name="Dean R.A."/>
        </authorList>
    </citation>
    <scope>NUCLEOTIDE SEQUENCE</scope>
    <source>
        <strain evidence="3">ATCC 64411 / 73-15</strain>
    </source>
</reference>
<organism evidence="3 4">
    <name type="scientific">Magnaporthiopsis poae (strain ATCC 64411 / 73-15)</name>
    <name type="common">Kentucky bluegrass fungus</name>
    <name type="synonym">Magnaporthe poae</name>
    <dbReference type="NCBI Taxonomy" id="644358"/>
    <lineage>
        <taxon>Eukaryota</taxon>
        <taxon>Fungi</taxon>
        <taxon>Dikarya</taxon>
        <taxon>Ascomycota</taxon>
        <taxon>Pezizomycotina</taxon>
        <taxon>Sordariomycetes</taxon>
        <taxon>Sordariomycetidae</taxon>
        <taxon>Magnaporthales</taxon>
        <taxon>Magnaporthaceae</taxon>
        <taxon>Magnaporthiopsis</taxon>
    </lineage>
</organism>
<evidence type="ECO:0000313" key="3">
    <source>
        <dbReference type="EnsemblFungi" id="MAPG_08025T0"/>
    </source>
</evidence>
<protein>
    <submittedName>
        <fullName evidence="2 3">Uncharacterized protein</fullName>
    </submittedName>
</protein>
<proteinExistence type="predicted"/>
<accession>A0A0C4E695</accession>
<evidence type="ECO:0000313" key="4">
    <source>
        <dbReference type="Proteomes" id="UP000011715"/>
    </source>
</evidence>
<name>A0A0C4E695_MAGP6</name>
<reference evidence="3" key="5">
    <citation type="submission" date="2015-06" db="UniProtKB">
        <authorList>
            <consortium name="EnsemblFungi"/>
        </authorList>
    </citation>
    <scope>IDENTIFICATION</scope>
    <source>
        <strain evidence="3">ATCC 64411</strain>
    </source>
</reference>
<dbReference type="AlphaFoldDB" id="A0A0C4E695"/>
<evidence type="ECO:0000313" key="2">
    <source>
        <dbReference type="EMBL" id="KLU89048.1"/>
    </source>
</evidence>
<dbReference type="EnsemblFungi" id="MAPG_08025T0">
    <property type="protein sequence ID" value="MAPG_08025T0"/>
    <property type="gene ID" value="MAPG_08025"/>
</dbReference>
<feature type="region of interest" description="Disordered" evidence="1">
    <location>
        <begin position="62"/>
        <end position="114"/>
    </location>
</feature>
<reference evidence="2" key="3">
    <citation type="submission" date="2011-03" db="EMBL/GenBank/DDBJ databases">
        <title>Annotation of Magnaporthe poae ATCC 64411.</title>
        <authorList>
            <person name="Ma L.-J."/>
            <person name="Dead R."/>
            <person name="Young S.K."/>
            <person name="Zeng Q."/>
            <person name="Gargeya S."/>
            <person name="Fitzgerald M."/>
            <person name="Haas B."/>
            <person name="Abouelleil A."/>
            <person name="Alvarado L."/>
            <person name="Arachchi H.M."/>
            <person name="Berlin A."/>
            <person name="Brown A."/>
            <person name="Chapman S.B."/>
            <person name="Chen Z."/>
            <person name="Dunbar C."/>
            <person name="Freedman E."/>
            <person name="Gearin G."/>
            <person name="Gellesch M."/>
            <person name="Goldberg J."/>
            <person name="Griggs A."/>
            <person name="Gujja S."/>
            <person name="Heiman D."/>
            <person name="Howarth C."/>
            <person name="Larson L."/>
            <person name="Lui A."/>
            <person name="MacDonald P.J.P."/>
            <person name="Mehta T."/>
            <person name="Montmayeur A."/>
            <person name="Murphy C."/>
            <person name="Neiman D."/>
            <person name="Pearson M."/>
            <person name="Priest M."/>
            <person name="Roberts A."/>
            <person name="Saif S."/>
            <person name="Shea T."/>
            <person name="Shenoy N."/>
            <person name="Sisk P."/>
            <person name="Stolte C."/>
            <person name="Sykes S."/>
            <person name="Yandava C."/>
            <person name="Wortman J."/>
            <person name="Nusbaum C."/>
            <person name="Birren B."/>
        </authorList>
    </citation>
    <scope>NUCLEOTIDE SEQUENCE</scope>
    <source>
        <strain evidence="2">ATCC 64411</strain>
    </source>
</reference>
<reference evidence="4" key="1">
    <citation type="submission" date="2010-05" db="EMBL/GenBank/DDBJ databases">
        <title>The genome sequence of Magnaporthe poae strain ATCC 64411.</title>
        <authorList>
            <person name="Ma L.-J."/>
            <person name="Dead R."/>
            <person name="Young S."/>
            <person name="Zeng Q."/>
            <person name="Koehrsen M."/>
            <person name="Alvarado L."/>
            <person name="Berlin A."/>
            <person name="Chapman S.B."/>
            <person name="Chen Z."/>
            <person name="Freedman E."/>
            <person name="Gellesch M."/>
            <person name="Goldberg J."/>
            <person name="Griggs A."/>
            <person name="Gujja S."/>
            <person name="Heilman E.R."/>
            <person name="Heiman D."/>
            <person name="Hepburn T."/>
            <person name="Howarth C."/>
            <person name="Jen D."/>
            <person name="Larson L."/>
            <person name="Mehta T."/>
            <person name="Neiman D."/>
            <person name="Pearson M."/>
            <person name="Roberts A."/>
            <person name="Saif S."/>
            <person name="Shea T."/>
            <person name="Shenoy N."/>
            <person name="Sisk P."/>
            <person name="Stolte C."/>
            <person name="Sykes S."/>
            <person name="Walk T."/>
            <person name="White J."/>
            <person name="Yandava C."/>
            <person name="Haas B."/>
            <person name="Nusbaum C."/>
            <person name="Birren B."/>
        </authorList>
    </citation>
    <scope>NUCLEOTIDE SEQUENCE [LARGE SCALE GENOMIC DNA]</scope>
    <source>
        <strain evidence="4">ATCC 64411 / 73-15</strain>
    </source>
</reference>
<dbReference type="Proteomes" id="UP000011715">
    <property type="component" value="Unassembled WGS sequence"/>
</dbReference>
<evidence type="ECO:0000256" key="1">
    <source>
        <dbReference type="SAM" id="MobiDB-lite"/>
    </source>
</evidence>
<sequence length="114" mass="12504">MDGWVIGNMYVMRWAERERAEFFRVMKSKDGQWMDETWTPVRLCGPGRFATSVAAYRLVVPSPGARARENPRPEPPLASPFGPSRESYAESGQPVPAPTAGGSDSSSLGEGQDE</sequence>
<gene>
    <name evidence="2" type="ORF">MAPG_08025</name>
</gene>
<dbReference type="VEuPathDB" id="FungiDB:MAPG_08025"/>